<gene>
    <name evidence="1" type="ORF">KDI_16560</name>
</gene>
<dbReference type="OrthoDB" id="164235at2"/>
<sequence length="212" mass="23261">MMSFFGTVKNGGVFDVKGKDGSSKQLISFTSVDALGNTLSCQMWPDDPQHAQLAPVIASARRQRVQFEIAGYSVRMRVFKDGRTEPQANFIVTNVSFPGTEQPATQSGMYFSGTVKGGNAFDIKTKNGPSKLISLTAIDEVGNSWPCQMWPDDPQHTQLVSVIASARRQPVQLEVVNYSLRMRKFTDGRADQPQVNFIVSRVSLPSLNVSVA</sequence>
<evidence type="ECO:0000313" key="2">
    <source>
        <dbReference type="Proteomes" id="UP000322530"/>
    </source>
</evidence>
<protein>
    <submittedName>
        <fullName evidence="1">Uncharacterized protein</fullName>
    </submittedName>
</protein>
<dbReference type="Proteomes" id="UP000322530">
    <property type="component" value="Unassembled WGS sequence"/>
</dbReference>
<accession>A0A5A5T9K5</accession>
<dbReference type="EMBL" id="BIXY01000018">
    <property type="protein sequence ID" value="GCF08092.1"/>
    <property type="molecule type" value="Genomic_DNA"/>
</dbReference>
<keyword evidence="2" id="KW-1185">Reference proteome</keyword>
<reference evidence="1 2" key="1">
    <citation type="submission" date="2019-01" db="EMBL/GenBank/DDBJ databases">
        <title>Draft genome sequence of Dictyobacter sp. Uno17.</title>
        <authorList>
            <person name="Wang C.M."/>
            <person name="Zheng Y."/>
            <person name="Sakai Y."/>
            <person name="Abe K."/>
            <person name="Yokota A."/>
            <person name="Yabe S."/>
        </authorList>
    </citation>
    <scope>NUCLEOTIDE SEQUENCE [LARGE SCALE GENOMIC DNA]</scope>
    <source>
        <strain evidence="1 2">Uno17</strain>
    </source>
</reference>
<organism evidence="1 2">
    <name type="scientific">Dictyobacter arantiisoli</name>
    <dbReference type="NCBI Taxonomy" id="2014874"/>
    <lineage>
        <taxon>Bacteria</taxon>
        <taxon>Bacillati</taxon>
        <taxon>Chloroflexota</taxon>
        <taxon>Ktedonobacteria</taxon>
        <taxon>Ktedonobacterales</taxon>
        <taxon>Dictyobacteraceae</taxon>
        <taxon>Dictyobacter</taxon>
    </lineage>
</organism>
<proteinExistence type="predicted"/>
<dbReference type="AlphaFoldDB" id="A0A5A5T9K5"/>
<evidence type="ECO:0000313" key="1">
    <source>
        <dbReference type="EMBL" id="GCF08092.1"/>
    </source>
</evidence>
<dbReference type="RefSeq" id="WP_149401088.1">
    <property type="nucleotide sequence ID" value="NZ_BIXY01000018.1"/>
</dbReference>
<comment type="caution">
    <text evidence="1">The sequence shown here is derived from an EMBL/GenBank/DDBJ whole genome shotgun (WGS) entry which is preliminary data.</text>
</comment>
<name>A0A5A5T9K5_9CHLR</name>